<organism evidence="1 2">
    <name type="scientific">Dactylosporangium maewongense</name>
    <dbReference type="NCBI Taxonomy" id="634393"/>
    <lineage>
        <taxon>Bacteria</taxon>
        <taxon>Bacillati</taxon>
        <taxon>Actinomycetota</taxon>
        <taxon>Actinomycetes</taxon>
        <taxon>Micromonosporales</taxon>
        <taxon>Micromonosporaceae</taxon>
        <taxon>Dactylosporangium</taxon>
    </lineage>
</organism>
<accession>A0ABN2ABS3</accession>
<evidence type="ECO:0000313" key="2">
    <source>
        <dbReference type="Proteomes" id="UP001501470"/>
    </source>
</evidence>
<comment type="caution">
    <text evidence="1">The sequence shown here is derived from an EMBL/GenBank/DDBJ whole genome shotgun (WGS) entry which is preliminary data.</text>
</comment>
<dbReference type="EMBL" id="BAAAQD010000005">
    <property type="protein sequence ID" value="GAA1515311.1"/>
    <property type="molecule type" value="Genomic_DNA"/>
</dbReference>
<reference evidence="1 2" key="1">
    <citation type="journal article" date="2019" name="Int. J. Syst. Evol. Microbiol.">
        <title>The Global Catalogue of Microorganisms (GCM) 10K type strain sequencing project: providing services to taxonomists for standard genome sequencing and annotation.</title>
        <authorList>
            <consortium name="The Broad Institute Genomics Platform"/>
            <consortium name="The Broad Institute Genome Sequencing Center for Infectious Disease"/>
            <person name="Wu L."/>
            <person name="Ma J."/>
        </authorList>
    </citation>
    <scope>NUCLEOTIDE SEQUENCE [LARGE SCALE GENOMIC DNA]</scope>
    <source>
        <strain evidence="1 2">JCM 15933</strain>
    </source>
</reference>
<evidence type="ECO:0000313" key="1">
    <source>
        <dbReference type="EMBL" id="GAA1515311.1"/>
    </source>
</evidence>
<gene>
    <name evidence="1" type="ORF">GCM10009827_032650</name>
</gene>
<keyword evidence="2" id="KW-1185">Reference proteome</keyword>
<proteinExistence type="predicted"/>
<dbReference type="RefSeq" id="WP_344502747.1">
    <property type="nucleotide sequence ID" value="NZ_BAAAQD010000005.1"/>
</dbReference>
<name>A0ABN2ABS3_9ACTN</name>
<dbReference type="Proteomes" id="UP001501470">
    <property type="component" value="Unassembled WGS sequence"/>
</dbReference>
<evidence type="ECO:0008006" key="3">
    <source>
        <dbReference type="Google" id="ProtNLM"/>
    </source>
</evidence>
<sequence length="57" mass="5979">MTTNLVDCPECGLPATVRGDGPARSTGGPVEHIRLHCVLGHRFFGPVTTLRRPPGGA</sequence>
<protein>
    <recommendedName>
        <fullName evidence="3">InsA N-terminal domain-containing protein</fullName>
    </recommendedName>
</protein>